<keyword evidence="7" id="KW-0256">Endoplasmic reticulum</keyword>
<evidence type="ECO:0000256" key="2">
    <source>
        <dbReference type="ARBA" id="ARBA00004174"/>
    </source>
</evidence>
<evidence type="ECO:0000256" key="6">
    <source>
        <dbReference type="ARBA" id="ARBA00022723"/>
    </source>
</evidence>
<keyword evidence="8" id="KW-0492">Microsome</keyword>
<dbReference type="GO" id="GO:0006082">
    <property type="term" value="P:organic acid metabolic process"/>
    <property type="evidence" value="ECO:0007669"/>
    <property type="project" value="TreeGrafter"/>
</dbReference>
<feature type="transmembrane region" description="Helical" evidence="15">
    <location>
        <begin position="6"/>
        <end position="26"/>
    </location>
</feature>
<evidence type="ECO:0000256" key="8">
    <source>
        <dbReference type="ARBA" id="ARBA00022848"/>
    </source>
</evidence>
<dbReference type="PRINTS" id="PR00385">
    <property type="entry name" value="P450"/>
</dbReference>
<comment type="cofactor">
    <cofactor evidence="1 13">
        <name>heme</name>
        <dbReference type="ChEBI" id="CHEBI:30413"/>
    </cofactor>
</comment>
<organism evidence="16 17">
    <name type="scientific">Ciona savignyi</name>
    <name type="common">Pacific transparent sea squirt</name>
    <dbReference type="NCBI Taxonomy" id="51511"/>
    <lineage>
        <taxon>Eukaryota</taxon>
        <taxon>Metazoa</taxon>
        <taxon>Chordata</taxon>
        <taxon>Tunicata</taxon>
        <taxon>Ascidiacea</taxon>
        <taxon>Phlebobranchia</taxon>
        <taxon>Cionidae</taxon>
        <taxon>Ciona</taxon>
    </lineage>
</organism>
<dbReference type="PANTHER" id="PTHR24300:SF397">
    <property type="entry name" value="CYTOCHROME P450 2U1"/>
    <property type="match status" value="1"/>
</dbReference>
<dbReference type="GO" id="GO:0008395">
    <property type="term" value="F:steroid hydroxylase activity"/>
    <property type="evidence" value="ECO:0007669"/>
    <property type="project" value="TreeGrafter"/>
</dbReference>
<dbReference type="InterPro" id="IPR017972">
    <property type="entry name" value="Cyt_P450_CS"/>
</dbReference>
<evidence type="ECO:0000256" key="5">
    <source>
        <dbReference type="ARBA" id="ARBA00022617"/>
    </source>
</evidence>
<keyword evidence="10 13" id="KW-0408">Iron</keyword>
<dbReference type="GO" id="GO:0006805">
    <property type="term" value="P:xenobiotic metabolic process"/>
    <property type="evidence" value="ECO:0007669"/>
    <property type="project" value="TreeGrafter"/>
</dbReference>
<evidence type="ECO:0000256" key="13">
    <source>
        <dbReference type="PIRSR" id="PIRSR602401-1"/>
    </source>
</evidence>
<reference evidence="17" key="1">
    <citation type="submission" date="2003-08" db="EMBL/GenBank/DDBJ databases">
        <authorList>
            <person name="Birren B."/>
            <person name="Nusbaum C."/>
            <person name="Abebe A."/>
            <person name="Abouelleil A."/>
            <person name="Adekoya E."/>
            <person name="Ait-zahra M."/>
            <person name="Allen N."/>
            <person name="Allen T."/>
            <person name="An P."/>
            <person name="Anderson M."/>
            <person name="Anderson S."/>
            <person name="Arachchi H."/>
            <person name="Armbruster J."/>
            <person name="Bachantsang P."/>
            <person name="Baldwin J."/>
            <person name="Barry A."/>
            <person name="Bayul T."/>
            <person name="Blitshsteyn B."/>
            <person name="Bloom T."/>
            <person name="Blye J."/>
            <person name="Boguslavskiy L."/>
            <person name="Borowsky M."/>
            <person name="Boukhgalter B."/>
            <person name="Brunache A."/>
            <person name="Butler J."/>
            <person name="Calixte N."/>
            <person name="Calvo S."/>
            <person name="Camarata J."/>
            <person name="Campo K."/>
            <person name="Chang J."/>
            <person name="Cheshatsang Y."/>
            <person name="Citroen M."/>
            <person name="Collymore A."/>
            <person name="Considine T."/>
            <person name="Cook A."/>
            <person name="Cooke P."/>
            <person name="Corum B."/>
            <person name="Cuomo C."/>
            <person name="David R."/>
            <person name="Dawoe T."/>
            <person name="Degray S."/>
            <person name="Dodge S."/>
            <person name="Dooley K."/>
            <person name="Dorje P."/>
            <person name="Dorjee K."/>
            <person name="Dorris L."/>
            <person name="Duffey N."/>
            <person name="Dupes A."/>
            <person name="Elkins T."/>
            <person name="Engels R."/>
            <person name="Erickson J."/>
            <person name="Farina A."/>
            <person name="Faro S."/>
            <person name="Ferreira P."/>
            <person name="Fischer H."/>
            <person name="Fitzgerald M."/>
            <person name="Foley K."/>
            <person name="Gage D."/>
            <person name="Galagan J."/>
            <person name="Gearin G."/>
            <person name="Gnerre S."/>
            <person name="Gnirke A."/>
            <person name="Goyette A."/>
            <person name="Graham J."/>
            <person name="Grandbois E."/>
            <person name="Gyaltsen K."/>
            <person name="Hafez N."/>
            <person name="Hagopian D."/>
            <person name="Hagos B."/>
            <person name="Hall J."/>
            <person name="Hatcher B."/>
            <person name="Heller A."/>
            <person name="Higgins H."/>
            <person name="Honan T."/>
            <person name="Horn A."/>
            <person name="Houde N."/>
            <person name="Hughes L."/>
            <person name="Hulme W."/>
            <person name="Husby E."/>
            <person name="Iliev I."/>
            <person name="Jaffe D."/>
            <person name="Jones C."/>
            <person name="Kamal M."/>
            <person name="Kamat A."/>
            <person name="Kamvysselis M."/>
            <person name="Karlsson E."/>
            <person name="Kells C."/>
            <person name="Kieu A."/>
            <person name="Kisner P."/>
            <person name="Kodira C."/>
            <person name="Kulbokas E."/>
            <person name="Labutti K."/>
            <person name="Lama D."/>
            <person name="Landers T."/>
            <person name="Leger J."/>
            <person name="Levine S."/>
            <person name="Lewis D."/>
            <person name="Lewis T."/>
            <person name="Lindblad-toh K."/>
            <person name="Liu X."/>
            <person name="Lokyitsang T."/>
            <person name="Lokyitsang Y."/>
            <person name="Lucien O."/>
            <person name="Lui A."/>
            <person name="Ma L.J."/>
            <person name="Mabbitt R."/>
            <person name="Macdonald J."/>
            <person name="Maclean C."/>
            <person name="Major J."/>
            <person name="Manning J."/>
            <person name="Marabella R."/>
            <person name="Maru K."/>
            <person name="Matthews C."/>
            <person name="Mauceli E."/>
            <person name="Mccarthy M."/>
            <person name="Mcdonough S."/>
            <person name="Mcghee T."/>
            <person name="Meldrim J."/>
            <person name="Meneus L."/>
            <person name="Mesirov J."/>
            <person name="Mihalev A."/>
            <person name="Mihova T."/>
            <person name="Mikkelsen T."/>
            <person name="Mlenga V."/>
            <person name="Moru K."/>
            <person name="Mozes J."/>
            <person name="Mulrain L."/>
            <person name="Munson G."/>
            <person name="Naylor J."/>
            <person name="Newes C."/>
            <person name="Nguyen C."/>
            <person name="Nguyen N."/>
            <person name="Nguyen T."/>
            <person name="Nicol R."/>
            <person name="Nielsen C."/>
            <person name="Nizzari M."/>
            <person name="Norbu C."/>
            <person name="Norbu N."/>
            <person name="O'donnell P."/>
            <person name="Okoawo O."/>
            <person name="O'leary S."/>
            <person name="Omotosho B."/>
            <person name="O'neill K."/>
            <person name="Osman S."/>
            <person name="Parker S."/>
            <person name="Perrin D."/>
            <person name="Phunkhang P."/>
            <person name="Piqani B."/>
            <person name="Purcell S."/>
            <person name="Rachupka T."/>
            <person name="Ramasamy U."/>
            <person name="Rameau R."/>
            <person name="Ray V."/>
            <person name="Raymond C."/>
            <person name="Retta R."/>
            <person name="Richardson S."/>
            <person name="Rise C."/>
            <person name="Rodriguez J."/>
            <person name="Rogers J."/>
            <person name="Rogov P."/>
            <person name="Rutman M."/>
            <person name="Schupbach R."/>
            <person name="Seaman C."/>
            <person name="Settipalli S."/>
            <person name="Sharpe T."/>
            <person name="Sheridan J."/>
            <person name="Sherpa N."/>
            <person name="Shi J."/>
            <person name="Smirnov S."/>
            <person name="Smith C."/>
            <person name="Sougnez C."/>
            <person name="Spencer B."/>
            <person name="Stalker J."/>
            <person name="Stange-thomann N."/>
            <person name="Stavropoulos S."/>
            <person name="Stetson K."/>
            <person name="Stone C."/>
            <person name="Stone S."/>
            <person name="Stubbs M."/>
            <person name="Talamas J."/>
            <person name="Tchuinga P."/>
            <person name="Tenzing P."/>
            <person name="Tesfaye S."/>
            <person name="Theodore J."/>
            <person name="Thoulutsang Y."/>
            <person name="Topham K."/>
            <person name="Towey S."/>
            <person name="Tsamla T."/>
            <person name="Tsomo N."/>
            <person name="Vallee D."/>
            <person name="Vassiliev H."/>
            <person name="Venkataraman V."/>
            <person name="Vinson J."/>
            <person name="Vo A."/>
            <person name="Wade C."/>
            <person name="Wang S."/>
            <person name="Wangchuk T."/>
            <person name="Wangdi T."/>
            <person name="Whittaker C."/>
            <person name="Wilkinson J."/>
            <person name="Wu Y."/>
            <person name="Wyman D."/>
            <person name="Yadav S."/>
            <person name="Yang S."/>
            <person name="Yang X."/>
            <person name="Yeager S."/>
            <person name="Yee E."/>
            <person name="Young G."/>
            <person name="Zainoun J."/>
            <person name="Zembeck L."/>
            <person name="Zimmer A."/>
            <person name="Zody M."/>
            <person name="Lander E."/>
        </authorList>
    </citation>
    <scope>NUCLEOTIDE SEQUENCE [LARGE SCALE GENOMIC DNA]</scope>
</reference>
<dbReference type="InterPro" id="IPR036396">
    <property type="entry name" value="Cyt_P450_sf"/>
</dbReference>
<comment type="similarity">
    <text evidence="4 14">Belongs to the cytochrome P450 family.</text>
</comment>
<evidence type="ECO:0000313" key="17">
    <source>
        <dbReference type="Proteomes" id="UP000007875"/>
    </source>
</evidence>
<accession>H2ZMN6</accession>
<evidence type="ECO:0000256" key="4">
    <source>
        <dbReference type="ARBA" id="ARBA00010617"/>
    </source>
</evidence>
<evidence type="ECO:0000313" key="16">
    <source>
        <dbReference type="Ensembl" id="ENSCSAVP00000018852.1"/>
    </source>
</evidence>
<comment type="subcellular location">
    <subcellularLocation>
        <location evidence="3">Endoplasmic reticulum membrane</location>
        <topology evidence="3">Peripheral membrane protein</topology>
    </subcellularLocation>
    <subcellularLocation>
        <location evidence="2">Microsome membrane</location>
        <topology evidence="2">Peripheral membrane protein</topology>
    </subcellularLocation>
</comment>
<dbReference type="GO" id="GO:0005789">
    <property type="term" value="C:endoplasmic reticulum membrane"/>
    <property type="evidence" value="ECO:0007669"/>
    <property type="project" value="UniProtKB-SubCell"/>
</dbReference>
<evidence type="ECO:0000256" key="12">
    <source>
        <dbReference type="ARBA" id="ARBA00023136"/>
    </source>
</evidence>
<dbReference type="STRING" id="51511.ENSCSAVP00000018852"/>
<dbReference type="GO" id="GO:0016712">
    <property type="term" value="F:oxidoreductase activity, acting on paired donors, with incorporation or reduction of molecular oxygen, reduced flavin or flavoprotein as one donor, and incorporation of one atom of oxygen"/>
    <property type="evidence" value="ECO:0007669"/>
    <property type="project" value="TreeGrafter"/>
</dbReference>
<evidence type="ECO:0000256" key="1">
    <source>
        <dbReference type="ARBA" id="ARBA00001971"/>
    </source>
</evidence>
<dbReference type="eggNOG" id="KOG0156">
    <property type="taxonomic scope" value="Eukaryota"/>
</dbReference>
<dbReference type="Ensembl" id="ENSCSAVT00000019058.1">
    <property type="protein sequence ID" value="ENSCSAVP00000018852.1"/>
    <property type="gene ID" value="ENSCSAVG00000011079.1"/>
</dbReference>
<dbReference type="Gene3D" id="1.10.630.10">
    <property type="entry name" value="Cytochrome P450"/>
    <property type="match status" value="1"/>
</dbReference>
<dbReference type="OMA" id="SVNMQRQ"/>
<dbReference type="PANTHER" id="PTHR24300">
    <property type="entry name" value="CYTOCHROME P450 508A4-RELATED"/>
    <property type="match status" value="1"/>
</dbReference>
<keyword evidence="17" id="KW-1185">Reference proteome</keyword>
<dbReference type="InterPro" id="IPR050182">
    <property type="entry name" value="Cytochrome_P450_fam2"/>
</dbReference>
<dbReference type="Pfam" id="PF00067">
    <property type="entry name" value="p450"/>
    <property type="match status" value="1"/>
</dbReference>
<dbReference type="PRINTS" id="PR00463">
    <property type="entry name" value="EP450I"/>
</dbReference>
<feature type="binding site" description="axial binding residue" evidence="13">
    <location>
        <position position="442"/>
    </location>
    <ligand>
        <name>heme</name>
        <dbReference type="ChEBI" id="CHEBI:30413"/>
    </ligand>
    <ligandPart>
        <name>Fe</name>
        <dbReference type="ChEBI" id="CHEBI:18248"/>
    </ligandPart>
</feature>
<evidence type="ECO:0000256" key="3">
    <source>
        <dbReference type="ARBA" id="ARBA00004406"/>
    </source>
</evidence>
<keyword evidence="9 14" id="KW-0560">Oxidoreductase</keyword>
<keyword evidence="5 13" id="KW-0349">Heme</keyword>
<keyword evidence="6 13" id="KW-0479">Metal-binding</keyword>
<dbReference type="FunFam" id="1.10.630.10:FF:000238">
    <property type="entry name" value="Cytochrome P450 2A6"/>
    <property type="match status" value="1"/>
</dbReference>
<keyword evidence="12 15" id="KW-0472">Membrane</keyword>
<dbReference type="HOGENOM" id="CLU_001570_22_0_1"/>
<sequence>YLTFNFFIESLLAGLCLFLLLVYDALIRLRGTSGTLPGKDGFPLVGCFPMLGKHKERMLMKWSSSGLGPVFYARLGASRVLVLNGYDVIKEALLQRPLAMAGRVESDLIQELYDGKHGLIQLDHGPLWKEQRKFGQTTLGGLGMGKRSFEVTIVDEFNCFATTLENELNMNEPKGVNLTRMLRLYAANVISSLIFNQTFESSWFAENDVPKHTARFLILLMYVPGLKNLPFVRQQLAITTRTRLDKVKIFRTLVEEHRKSRDPNEPRDFIDCYLNVLAKNKGENSSFTEKQLLYYIADLFLAGTETSATTNAWALLLVLKNPEVKRKLRAELDVVGKQPTLVSSNDECRMPYTRAVMQEVFRFRPAVPFNIIARKTTSELELKGYKIPAGMPVIANLWSVHHDPVTWAPDPEIFRPGRHLDDDGNFVPSNHVIPFSVGARSCIGRNLAKNELFVFITSVLRRFDLELADGCHVGDISGDSGMLLHPPKYKVKGSVK</sequence>
<evidence type="ECO:0000256" key="10">
    <source>
        <dbReference type="ARBA" id="ARBA00023004"/>
    </source>
</evidence>
<dbReference type="GeneTree" id="ENSGT00940000160689"/>
<dbReference type="GO" id="GO:0005506">
    <property type="term" value="F:iron ion binding"/>
    <property type="evidence" value="ECO:0007669"/>
    <property type="project" value="InterPro"/>
</dbReference>
<evidence type="ECO:0000256" key="11">
    <source>
        <dbReference type="ARBA" id="ARBA00023033"/>
    </source>
</evidence>
<name>H2ZMN6_CIOSA</name>
<dbReference type="PROSITE" id="PS00086">
    <property type="entry name" value="CYTOCHROME_P450"/>
    <property type="match status" value="1"/>
</dbReference>
<dbReference type="InterPro" id="IPR001128">
    <property type="entry name" value="Cyt_P450"/>
</dbReference>
<keyword evidence="11 14" id="KW-0503">Monooxygenase</keyword>
<dbReference type="InterPro" id="IPR002401">
    <property type="entry name" value="Cyt_P450_E_grp-I"/>
</dbReference>
<reference evidence="16" key="3">
    <citation type="submission" date="2025-09" db="UniProtKB">
        <authorList>
            <consortium name="Ensembl"/>
        </authorList>
    </citation>
    <scope>IDENTIFICATION</scope>
</reference>
<evidence type="ECO:0000256" key="15">
    <source>
        <dbReference type="SAM" id="Phobius"/>
    </source>
</evidence>
<dbReference type="InParanoid" id="H2ZMN6"/>
<dbReference type="Proteomes" id="UP000007875">
    <property type="component" value="Unassembled WGS sequence"/>
</dbReference>
<reference evidence="16" key="2">
    <citation type="submission" date="2025-08" db="UniProtKB">
        <authorList>
            <consortium name="Ensembl"/>
        </authorList>
    </citation>
    <scope>IDENTIFICATION</scope>
</reference>
<evidence type="ECO:0000256" key="14">
    <source>
        <dbReference type="RuleBase" id="RU000461"/>
    </source>
</evidence>
<keyword evidence="15" id="KW-0812">Transmembrane</keyword>
<evidence type="ECO:0000256" key="9">
    <source>
        <dbReference type="ARBA" id="ARBA00023002"/>
    </source>
</evidence>
<evidence type="ECO:0000256" key="7">
    <source>
        <dbReference type="ARBA" id="ARBA00022824"/>
    </source>
</evidence>
<protein>
    <submittedName>
        <fullName evidence="16">Uncharacterized protein</fullName>
    </submittedName>
</protein>
<proteinExistence type="inferred from homology"/>
<keyword evidence="15" id="KW-1133">Transmembrane helix</keyword>
<dbReference type="GO" id="GO:0020037">
    <property type="term" value="F:heme binding"/>
    <property type="evidence" value="ECO:0007669"/>
    <property type="project" value="InterPro"/>
</dbReference>
<dbReference type="AlphaFoldDB" id="H2ZMN6"/>
<dbReference type="SUPFAM" id="SSF48264">
    <property type="entry name" value="Cytochrome P450"/>
    <property type="match status" value="1"/>
</dbReference>